<accession>A0A8H9GRW4</accession>
<gene>
    <name evidence="1" type="ORF">GCM10008956_32440</name>
</gene>
<name>A0A8H9GRW4_9DEIO</name>
<dbReference type="EMBL" id="BMQG01000014">
    <property type="protein sequence ID" value="GGM54073.1"/>
    <property type="molecule type" value="Genomic_DNA"/>
</dbReference>
<proteinExistence type="predicted"/>
<keyword evidence="2" id="KW-1185">Reference proteome</keyword>
<evidence type="ECO:0000313" key="2">
    <source>
        <dbReference type="Proteomes" id="UP000600547"/>
    </source>
</evidence>
<dbReference type="InterPro" id="IPR021398">
    <property type="entry name" value="DUF3037"/>
</dbReference>
<dbReference type="Proteomes" id="UP000600547">
    <property type="component" value="Unassembled WGS sequence"/>
</dbReference>
<sequence length="293" mass="33773">MRIIQYVPNELRDERVNVALVLQNPSHGYAGLRKRPYMDPLLQALWPAIDAELVRLMVQEIETLLKPLNKSTRKGPSRLLHEAFDERSLPTYLDQFNQSYGSLRVTEAKPVRVAEGESFKEKLHQLFDLYIRVDDGRQRRSNITKEVIQFQVGKELDRRGAVYTEHAVLKGEFFENKFDVARHRIEAVDSMAHIISFDLKSIDTATTQSLRLLQSVDDLLSADPQLFAKYEFGVFLQAPIHYRQHRSNYDDALRAFRKKFKIFQNLDDEPGLVSATTRFVDSLASDQGFSAVS</sequence>
<reference evidence="2" key="1">
    <citation type="journal article" date="2019" name="Int. J. Syst. Evol. Microbiol.">
        <title>The Global Catalogue of Microorganisms (GCM) 10K type strain sequencing project: providing services to taxonomists for standard genome sequencing and annotation.</title>
        <authorList>
            <consortium name="The Broad Institute Genomics Platform"/>
            <consortium name="The Broad Institute Genome Sequencing Center for Infectious Disease"/>
            <person name="Wu L."/>
            <person name="Ma J."/>
        </authorList>
    </citation>
    <scope>NUCLEOTIDE SEQUENCE [LARGE SCALE GENOMIC DNA]</scope>
    <source>
        <strain evidence="2">JCM 31047</strain>
    </source>
</reference>
<organism evidence="1 2">
    <name type="scientific">Deinococcus arenae</name>
    <dbReference type="NCBI Taxonomy" id="1452751"/>
    <lineage>
        <taxon>Bacteria</taxon>
        <taxon>Thermotogati</taxon>
        <taxon>Deinococcota</taxon>
        <taxon>Deinococci</taxon>
        <taxon>Deinococcales</taxon>
        <taxon>Deinococcaceae</taxon>
        <taxon>Deinococcus</taxon>
    </lineage>
</organism>
<dbReference type="AlphaFoldDB" id="A0A8H9GRW4"/>
<evidence type="ECO:0000313" key="1">
    <source>
        <dbReference type="EMBL" id="GGM54073.1"/>
    </source>
</evidence>
<evidence type="ECO:0008006" key="3">
    <source>
        <dbReference type="Google" id="ProtNLM"/>
    </source>
</evidence>
<comment type="caution">
    <text evidence="1">The sequence shown here is derived from an EMBL/GenBank/DDBJ whole genome shotgun (WGS) entry which is preliminary data.</text>
</comment>
<dbReference type="Pfam" id="PF11236">
    <property type="entry name" value="DUF3037"/>
    <property type="match status" value="1"/>
</dbReference>
<protein>
    <recommendedName>
        <fullName evidence="3">DUF3037 domain-containing protein</fullName>
    </recommendedName>
</protein>